<dbReference type="Proteomes" id="UP000237968">
    <property type="component" value="Unassembled WGS sequence"/>
</dbReference>
<keyword evidence="2" id="KW-1003">Cell membrane</keyword>
<protein>
    <submittedName>
        <fullName evidence="7">Lipid A biosynthesis lauroyl acyltransferase</fullName>
    </submittedName>
</protein>
<accession>A0A2S9YL49</accession>
<evidence type="ECO:0000256" key="6">
    <source>
        <dbReference type="ARBA" id="ARBA00023315"/>
    </source>
</evidence>
<evidence type="ECO:0000313" key="8">
    <source>
        <dbReference type="Proteomes" id="UP000237968"/>
    </source>
</evidence>
<reference evidence="7 8" key="1">
    <citation type="submission" date="2018-03" db="EMBL/GenBank/DDBJ databases">
        <title>Draft Genome Sequences of the Obligatory Marine Myxobacteria Enhygromyxa salina SWB005.</title>
        <authorList>
            <person name="Poehlein A."/>
            <person name="Moghaddam J.A."/>
            <person name="Harms H."/>
            <person name="Alanjari M."/>
            <person name="Koenig G.M."/>
            <person name="Daniel R."/>
            <person name="Schaeberle T.F."/>
        </authorList>
    </citation>
    <scope>NUCLEOTIDE SEQUENCE [LARGE SCALE GENOMIC DNA]</scope>
    <source>
        <strain evidence="7 8">SWB005</strain>
    </source>
</reference>
<dbReference type="GO" id="GO:0016746">
    <property type="term" value="F:acyltransferase activity"/>
    <property type="evidence" value="ECO:0007669"/>
    <property type="project" value="UniProtKB-KW"/>
</dbReference>
<evidence type="ECO:0000256" key="4">
    <source>
        <dbReference type="ARBA" id="ARBA00022679"/>
    </source>
</evidence>
<evidence type="ECO:0000256" key="3">
    <source>
        <dbReference type="ARBA" id="ARBA00022519"/>
    </source>
</evidence>
<dbReference type="InterPro" id="IPR004960">
    <property type="entry name" value="LipA_acyltrans"/>
</dbReference>
<dbReference type="PANTHER" id="PTHR30606">
    <property type="entry name" value="LIPID A BIOSYNTHESIS LAUROYL ACYLTRANSFERASE"/>
    <property type="match status" value="1"/>
</dbReference>
<comment type="caution">
    <text evidence="7">The sequence shown here is derived from an EMBL/GenBank/DDBJ whole genome shotgun (WGS) entry which is preliminary data.</text>
</comment>
<dbReference type="AlphaFoldDB" id="A0A2S9YL49"/>
<keyword evidence="5" id="KW-0472">Membrane</keyword>
<evidence type="ECO:0000313" key="7">
    <source>
        <dbReference type="EMBL" id="PRQ05841.1"/>
    </source>
</evidence>
<evidence type="ECO:0000256" key="5">
    <source>
        <dbReference type="ARBA" id="ARBA00023136"/>
    </source>
</evidence>
<dbReference type="PANTHER" id="PTHR30606:SF10">
    <property type="entry name" value="PHOSPHATIDYLINOSITOL MANNOSIDE ACYLTRANSFERASE"/>
    <property type="match status" value="1"/>
</dbReference>
<dbReference type="GO" id="GO:0009247">
    <property type="term" value="P:glycolipid biosynthetic process"/>
    <property type="evidence" value="ECO:0007669"/>
    <property type="project" value="UniProtKB-ARBA"/>
</dbReference>
<organism evidence="7 8">
    <name type="scientific">Enhygromyxa salina</name>
    <dbReference type="NCBI Taxonomy" id="215803"/>
    <lineage>
        <taxon>Bacteria</taxon>
        <taxon>Pseudomonadati</taxon>
        <taxon>Myxococcota</taxon>
        <taxon>Polyangia</taxon>
        <taxon>Nannocystales</taxon>
        <taxon>Nannocystaceae</taxon>
        <taxon>Enhygromyxa</taxon>
    </lineage>
</organism>
<evidence type="ECO:0000256" key="2">
    <source>
        <dbReference type="ARBA" id="ARBA00022475"/>
    </source>
</evidence>
<evidence type="ECO:0000256" key="1">
    <source>
        <dbReference type="ARBA" id="ARBA00004533"/>
    </source>
</evidence>
<dbReference type="GO" id="GO:0005886">
    <property type="term" value="C:plasma membrane"/>
    <property type="evidence" value="ECO:0007669"/>
    <property type="project" value="UniProtKB-SubCell"/>
</dbReference>
<keyword evidence="6 7" id="KW-0012">Acyltransferase</keyword>
<dbReference type="EMBL" id="PVNK01000005">
    <property type="protein sequence ID" value="PRQ05841.1"/>
    <property type="molecule type" value="Genomic_DNA"/>
</dbReference>
<keyword evidence="4 7" id="KW-0808">Transferase</keyword>
<dbReference type="RefSeq" id="WP_106389640.1">
    <property type="nucleotide sequence ID" value="NZ_PVNK01000005.1"/>
</dbReference>
<keyword evidence="8" id="KW-1185">Reference proteome</keyword>
<comment type="subcellular location">
    <subcellularLocation>
        <location evidence="1">Cell inner membrane</location>
    </subcellularLocation>
</comment>
<dbReference type="OrthoDB" id="9803456at2"/>
<name>A0A2S9YL49_9BACT</name>
<keyword evidence="3" id="KW-0997">Cell inner membrane</keyword>
<gene>
    <name evidence="7" type="ORF">ENSA5_01610</name>
</gene>
<dbReference type="Pfam" id="PF03279">
    <property type="entry name" value="Lip_A_acyltrans"/>
    <property type="match status" value="1"/>
</dbReference>
<proteinExistence type="predicted"/>
<sequence>MSEADPNHSSPGFEARRRVETLRAIYPLLSELDIGRPEALHLAARVASWPRLLMSRWMDAGTWPKIECLGAEHLHAARAEGRGVIVVPAHFGGYHWTSLALLHAGVPVSLLVDARNQAFLNSDVAQRMLPMYMDAGTFDAHGLGAFETIDSEDAMSLWRLRKAVVAGRAAVMFIDGNSGIDGRLVAKGSVRASLFGRDVWVRPGIAALAQATGAAIVPVVTHFDQRTDTARFTFEAPVEAAAGLTRKQARAELMRTLFAWLEAQILARPEQWEEWWLLTKWWVEPPGPASPSGSGLGSDRPASIRLPALAGRRLQVARPSLWRVTVEGSEAVVDLEHDLALTAEPALLDLFGAAERGDKVLAWVRDQDDNDSAKRALASALDLGLIRYQ</sequence>